<proteinExistence type="predicted"/>
<dbReference type="Pfam" id="PF04140">
    <property type="entry name" value="ICMT"/>
    <property type="match status" value="1"/>
</dbReference>
<evidence type="ECO:0000256" key="3">
    <source>
        <dbReference type="ARBA" id="ARBA00022989"/>
    </source>
</evidence>
<dbReference type="PANTHER" id="PTHR43847">
    <property type="entry name" value="BLL3993 PROTEIN"/>
    <property type="match status" value="1"/>
</dbReference>
<protein>
    <submittedName>
        <fullName evidence="6">Isoprenylcysteine carboxylmethyltransferase family protein</fullName>
    </submittedName>
</protein>
<dbReference type="InterPro" id="IPR007269">
    <property type="entry name" value="ICMT_MeTrfase"/>
</dbReference>
<keyword evidence="3 5" id="KW-1133">Transmembrane helix</keyword>
<accession>A0A2R4XGP8</accession>
<dbReference type="GO" id="GO:0032259">
    <property type="term" value="P:methylation"/>
    <property type="evidence" value="ECO:0007669"/>
    <property type="project" value="UniProtKB-KW"/>
</dbReference>
<name>A0A2R4XGP8_9BURK</name>
<dbReference type="KEGG" id="boz:DBV39_03205"/>
<evidence type="ECO:0000256" key="5">
    <source>
        <dbReference type="SAM" id="Phobius"/>
    </source>
</evidence>
<evidence type="ECO:0000313" key="6">
    <source>
        <dbReference type="EMBL" id="AWB32889.1"/>
    </source>
</evidence>
<keyword evidence="4 5" id="KW-0472">Membrane</keyword>
<dbReference type="Gene3D" id="1.20.120.1630">
    <property type="match status" value="1"/>
</dbReference>
<dbReference type="EMBL" id="CP028901">
    <property type="protein sequence ID" value="AWB32889.1"/>
    <property type="molecule type" value="Genomic_DNA"/>
</dbReference>
<dbReference type="InterPro" id="IPR052527">
    <property type="entry name" value="Metal_cation-efflux_comp"/>
</dbReference>
<evidence type="ECO:0000256" key="4">
    <source>
        <dbReference type="ARBA" id="ARBA00023136"/>
    </source>
</evidence>
<evidence type="ECO:0000313" key="7">
    <source>
        <dbReference type="Proteomes" id="UP000244571"/>
    </source>
</evidence>
<dbReference type="Proteomes" id="UP000244571">
    <property type="component" value="Chromosome"/>
</dbReference>
<comment type="subcellular location">
    <subcellularLocation>
        <location evidence="1">Membrane</location>
        <topology evidence="1">Multi-pass membrane protein</topology>
    </subcellularLocation>
</comment>
<reference evidence="6 7" key="1">
    <citation type="submission" date="2018-04" db="EMBL/GenBank/DDBJ databases">
        <title>Bordetella sp. HZ20 isolated from seawater.</title>
        <authorList>
            <person name="Sun C."/>
        </authorList>
    </citation>
    <scope>NUCLEOTIDE SEQUENCE [LARGE SCALE GENOMIC DNA]</scope>
    <source>
        <strain evidence="6 7">HZ20</strain>
    </source>
</reference>
<keyword evidence="6" id="KW-0489">Methyltransferase</keyword>
<evidence type="ECO:0000256" key="1">
    <source>
        <dbReference type="ARBA" id="ARBA00004141"/>
    </source>
</evidence>
<feature type="transmembrane region" description="Helical" evidence="5">
    <location>
        <begin position="85"/>
        <end position="113"/>
    </location>
</feature>
<keyword evidence="7" id="KW-1185">Reference proteome</keyword>
<feature type="transmembrane region" description="Helical" evidence="5">
    <location>
        <begin position="30"/>
        <end position="48"/>
    </location>
</feature>
<evidence type="ECO:0000256" key="2">
    <source>
        <dbReference type="ARBA" id="ARBA00022692"/>
    </source>
</evidence>
<gene>
    <name evidence="6" type="ORF">DBV39_03205</name>
</gene>
<dbReference type="RefSeq" id="WP_108620330.1">
    <property type="nucleotide sequence ID" value="NZ_CP028901.1"/>
</dbReference>
<keyword evidence="2 5" id="KW-0812">Transmembrane</keyword>
<dbReference type="AlphaFoldDB" id="A0A2R4XGP8"/>
<dbReference type="GO" id="GO:0016020">
    <property type="term" value="C:membrane"/>
    <property type="evidence" value="ECO:0007669"/>
    <property type="project" value="UniProtKB-SubCell"/>
</dbReference>
<dbReference type="OrthoDB" id="9811969at2"/>
<organism evidence="6 7">
    <name type="scientific">Orrella marina</name>
    <dbReference type="NCBI Taxonomy" id="2163011"/>
    <lineage>
        <taxon>Bacteria</taxon>
        <taxon>Pseudomonadati</taxon>
        <taxon>Pseudomonadota</taxon>
        <taxon>Betaproteobacteria</taxon>
        <taxon>Burkholderiales</taxon>
        <taxon>Alcaligenaceae</taxon>
        <taxon>Orrella</taxon>
    </lineage>
</organism>
<dbReference type="PANTHER" id="PTHR43847:SF1">
    <property type="entry name" value="BLL3993 PROTEIN"/>
    <property type="match status" value="1"/>
</dbReference>
<sequence length="145" mass="16322">MGYLLVIMQFGILVLLAVWAVRQDFASLTQATPIVLLAGAVVMGVWAVTVNRPGNFNITPDPKPGSELVTAGPYRWIRHPMYTSVLLFALACVTVIGHPLAWIAWVILLAVLWGKARMEEQYLLDTHEAYQIYMVGKRRFIPWIL</sequence>
<dbReference type="GO" id="GO:0004671">
    <property type="term" value="F:protein C-terminal S-isoprenylcysteine carboxyl O-methyltransferase activity"/>
    <property type="evidence" value="ECO:0007669"/>
    <property type="project" value="InterPro"/>
</dbReference>
<keyword evidence="6" id="KW-0808">Transferase</keyword>